<gene>
    <name evidence="2" type="ORF">GMARGA_LOCUS8464</name>
</gene>
<dbReference type="Proteomes" id="UP000789901">
    <property type="component" value="Unassembled WGS sequence"/>
</dbReference>
<dbReference type="EMBL" id="CAJVQB010004356">
    <property type="protein sequence ID" value="CAG8633588.1"/>
    <property type="molecule type" value="Genomic_DNA"/>
</dbReference>
<keyword evidence="3" id="KW-1185">Reference proteome</keyword>
<proteinExistence type="predicted"/>
<comment type="caution">
    <text evidence="2">The sequence shown here is derived from an EMBL/GenBank/DDBJ whole genome shotgun (WGS) entry which is preliminary data.</text>
</comment>
<feature type="region of interest" description="Disordered" evidence="1">
    <location>
        <begin position="269"/>
        <end position="339"/>
    </location>
</feature>
<dbReference type="SUPFAM" id="SSF56349">
    <property type="entry name" value="DNA breaking-rejoining enzymes"/>
    <property type="match status" value="1"/>
</dbReference>
<reference evidence="2 3" key="1">
    <citation type="submission" date="2021-06" db="EMBL/GenBank/DDBJ databases">
        <authorList>
            <person name="Kallberg Y."/>
            <person name="Tangrot J."/>
            <person name="Rosling A."/>
        </authorList>
    </citation>
    <scope>NUCLEOTIDE SEQUENCE [LARGE SCALE GENOMIC DNA]</scope>
    <source>
        <strain evidence="2 3">120-4 pot B 10/14</strain>
    </source>
</reference>
<name>A0ABN7UPF2_GIGMA</name>
<accession>A0ABN7UPF2</accession>
<protein>
    <submittedName>
        <fullName evidence="2">44596_t:CDS:1</fullName>
    </submittedName>
</protein>
<evidence type="ECO:0000313" key="3">
    <source>
        <dbReference type="Proteomes" id="UP000789901"/>
    </source>
</evidence>
<feature type="compositionally biased region" description="Polar residues" evidence="1">
    <location>
        <begin position="269"/>
        <end position="319"/>
    </location>
</feature>
<dbReference type="InterPro" id="IPR011010">
    <property type="entry name" value="DNA_brk_join_enz"/>
</dbReference>
<sequence length="351" mass="40108">MIVIKYLIFKESGFKPASEVDPLWITQFEEYVKDTQPDLNINQISDKRMLAILVSEFVVVIKKHDKSEFKADSLYNGICAINRYFIEKFKEIGPFNLHDILHSRMQELEEIHNGAYQDTPIGLFRQIILWIGCCAAKRGGSYLDIMASHFEERQDGGFNLLTIHDKTHKGGYYHRNTSGSGHNTPSQIIPPDELGKLKKGNWYTPLHMGRYSLSKVLKTICELTRIYCIKWRIINLSLRKTTAQKLNDNNVDPQAIMNITLHRSMAGLNQGSQNETTSSFDGSNIQDSTEVNTDQNITSTETSKIPFNETTHIISSDNKSINKRSSEYQSGEYQSGEKRPSAWDFVKLLMN</sequence>
<organism evidence="2 3">
    <name type="scientific">Gigaspora margarita</name>
    <dbReference type="NCBI Taxonomy" id="4874"/>
    <lineage>
        <taxon>Eukaryota</taxon>
        <taxon>Fungi</taxon>
        <taxon>Fungi incertae sedis</taxon>
        <taxon>Mucoromycota</taxon>
        <taxon>Glomeromycotina</taxon>
        <taxon>Glomeromycetes</taxon>
        <taxon>Diversisporales</taxon>
        <taxon>Gigasporaceae</taxon>
        <taxon>Gigaspora</taxon>
    </lineage>
</organism>
<evidence type="ECO:0000256" key="1">
    <source>
        <dbReference type="SAM" id="MobiDB-lite"/>
    </source>
</evidence>
<evidence type="ECO:0000313" key="2">
    <source>
        <dbReference type="EMBL" id="CAG8633588.1"/>
    </source>
</evidence>